<dbReference type="GO" id="GO:0045454">
    <property type="term" value="P:cell redox homeostasis"/>
    <property type="evidence" value="ECO:0007669"/>
    <property type="project" value="TreeGrafter"/>
</dbReference>
<dbReference type="CDD" id="cd02970">
    <property type="entry name" value="PRX_like2"/>
    <property type="match status" value="1"/>
</dbReference>
<comment type="similarity">
    <text evidence="8">Belongs to the peroxiredoxin family. BCP/PrxQ subfamily.</text>
</comment>
<dbReference type="Pfam" id="PF00578">
    <property type="entry name" value="AhpC-TSA"/>
    <property type="match status" value="1"/>
</dbReference>
<keyword evidence="3" id="KW-0049">Antioxidant</keyword>
<dbReference type="SUPFAM" id="SSF52833">
    <property type="entry name" value="Thioredoxin-like"/>
    <property type="match status" value="1"/>
</dbReference>
<keyword evidence="2" id="KW-0575">Peroxidase</keyword>
<dbReference type="GO" id="GO:0008379">
    <property type="term" value="F:thioredoxin peroxidase activity"/>
    <property type="evidence" value="ECO:0007669"/>
    <property type="project" value="TreeGrafter"/>
</dbReference>
<evidence type="ECO:0000256" key="8">
    <source>
        <dbReference type="ARBA" id="ARBA00038489"/>
    </source>
</evidence>
<organism evidence="11 12">
    <name type="scientific">Lophium mytilinum</name>
    <dbReference type="NCBI Taxonomy" id="390894"/>
    <lineage>
        <taxon>Eukaryota</taxon>
        <taxon>Fungi</taxon>
        <taxon>Dikarya</taxon>
        <taxon>Ascomycota</taxon>
        <taxon>Pezizomycotina</taxon>
        <taxon>Dothideomycetes</taxon>
        <taxon>Pleosporomycetidae</taxon>
        <taxon>Mytilinidiales</taxon>
        <taxon>Mytilinidiaceae</taxon>
        <taxon>Lophium</taxon>
    </lineage>
</organism>
<dbReference type="EC" id="1.11.1.24" evidence="1"/>
<evidence type="ECO:0000256" key="2">
    <source>
        <dbReference type="ARBA" id="ARBA00022559"/>
    </source>
</evidence>
<protein>
    <recommendedName>
        <fullName evidence="1">thioredoxin-dependent peroxiredoxin</fullName>
        <ecNumber evidence="1">1.11.1.24</ecNumber>
    </recommendedName>
    <alternativeName>
        <fullName evidence="7">Thioredoxin peroxidase</fullName>
    </alternativeName>
</protein>
<dbReference type="EMBL" id="MU004187">
    <property type="protein sequence ID" value="KAF2496558.1"/>
    <property type="molecule type" value="Genomic_DNA"/>
</dbReference>
<dbReference type="InterPro" id="IPR050924">
    <property type="entry name" value="Peroxiredoxin_BCP/PrxQ"/>
</dbReference>
<evidence type="ECO:0000313" key="11">
    <source>
        <dbReference type="EMBL" id="KAF2496558.1"/>
    </source>
</evidence>
<dbReference type="GO" id="GO:0034599">
    <property type="term" value="P:cellular response to oxidative stress"/>
    <property type="evidence" value="ECO:0007669"/>
    <property type="project" value="TreeGrafter"/>
</dbReference>
<evidence type="ECO:0000256" key="5">
    <source>
        <dbReference type="ARBA" id="ARBA00023157"/>
    </source>
</evidence>
<reference evidence="11" key="1">
    <citation type="journal article" date="2020" name="Stud. Mycol.">
        <title>101 Dothideomycetes genomes: a test case for predicting lifestyles and emergence of pathogens.</title>
        <authorList>
            <person name="Haridas S."/>
            <person name="Albert R."/>
            <person name="Binder M."/>
            <person name="Bloem J."/>
            <person name="Labutti K."/>
            <person name="Salamov A."/>
            <person name="Andreopoulos B."/>
            <person name="Baker S."/>
            <person name="Barry K."/>
            <person name="Bills G."/>
            <person name="Bluhm B."/>
            <person name="Cannon C."/>
            <person name="Castanera R."/>
            <person name="Culley D."/>
            <person name="Daum C."/>
            <person name="Ezra D."/>
            <person name="Gonzalez J."/>
            <person name="Henrissat B."/>
            <person name="Kuo A."/>
            <person name="Liang C."/>
            <person name="Lipzen A."/>
            <person name="Lutzoni F."/>
            <person name="Magnuson J."/>
            <person name="Mondo S."/>
            <person name="Nolan M."/>
            <person name="Ohm R."/>
            <person name="Pangilinan J."/>
            <person name="Park H.-J."/>
            <person name="Ramirez L."/>
            <person name="Alfaro M."/>
            <person name="Sun H."/>
            <person name="Tritt A."/>
            <person name="Yoshinaga Y."/>
            <person name="Zwiers L.-H."/>
            <person name="Turgeon B."/>
            <person name="Goodwin S."/>
            <person name="Spatafora J."/>
            <person name="Crous P."/>
            <person name="Grigoriev I."/>
        </authorList>
    </citation>
    <scope>NUCLEOTIDE SEQUENCE</scope>
    <source>
        <strain evidence="11">CBS 269.34</strain>
    </source>
</reference>
<comment type="catalytic activity">
    <reaction evidence="9">
        <text>a hydroperoxide + [thioredoxin]-dithiol = an alcohol + [thioredoxin]-disulfide + H2O</text>
        <dbReference type="Rhea" id="RHEA:62620"/>
        <dbReference type="Rhea" id="RHEA-COMP:10698"/>
        <dbReference type="Rhea" id="RHEA-COMP:10700"/>
        <dbReference type="ChEBI" id="CHEBI:15377"/>
        <dbReference type="ChEBI" id="CHEBI:29950"/>
        <dbReference type="ChEBI" id="CHEBI:30879"/>
        <dbReference type="ChEBI" id="CHEBI:35924"/>
        <dbReference type="ChEBI" id="CHEBI:50058"/>
        <dbReference type="EC" id="1.11.1.24"/>
    </reaction>
</comment>
<dbReference type="PANTHER" id="PTHR42801">
    <property type="entry name" value="THIOREDOXIN-DEPENDENT PEROXIDE REDUCTASE"/>
    <property type="match status" value="1"/>
</dbReference>
<feature type="domain" description="Thioredoxin" evidence="10">
    <location>
        <begin position="43"/>
        <end position="214"/>
    </location>
</feature>
<keyword evidence="5" id="KW-1015">Disulfide bond</keyword>
<evidence type="ECO:0000256" key="6">
    <source>
        <dbReference type="ARBA" id="ARBA00023284"/>
    </source>
</evidence>
<dbReference type="InterPro" id="IPR013766">
    <property type="entry name" value="Thioredoxin_domain"/>
</dbReference>
<keyword evidence="6" id="KW-0676">Redox-active center</keyword>
<dbReference type="PANTHER" id="PTHR42801:SF7">
    <property type="entry name" value="SLL1159 PROTEIN"/>
    <property type="match status" value="1"/>
</dbReference>
<evidence type="ECO:0000313" key="12">
    <source>
        <dbReference type="Proteomes" id="UP000799750"/>
    </source>
</evidence>
<dbReference type="AlphaFoldDB" id="A0A6A6QVL7"/>
<evidence type="ECO:0000256" key="9">
    <source>
        <dbReference type="ARBA" id="ARBA00049091"/>
    </source>
</evidence>
<evidence type="ECO:0000259" key="10">
    <source>
        <dbReference type="PROSITE" id="PS51352"/>
    </source>
</evidence>
<evidence type="ECO:0000256" key="7">
    <source>
        <dbReference type="ARBA" id="ARBA00032824"/>
    </source>
</evidence>
<dbReference type="GO" id="GO:0005737">
    <property type="term" value="C:cytoplasm"/>
    <property type="evidence" value="ECO:0007669"/>
    <property type="project" value="TreeGrafter"/>
</dbReference>
<name>A0A6A6QVL7_9PEZI</name>
<keyword evidence="4" id="KW-0560">Oxidoreductase</keyword>
<evidence type="ECO:0000256" key="4">
    <source>
        <dbReference type="ARBA" id="ARBA00023002"/>
    </source>
</evidence>
<dbReference type="InterPro" id="IPR036249">
    <property type="entry name" value="Thioredoxin-like_sf"/>
</dbReference>
<proteinExistence type="inferred from homology"/>
<dbReference type="Gene3D" id="3.40.30.10">
    <property type="entry name" value="Glutaredoxin"/>
    <property type="match status" value="1"/>
</dbReference>
<dbReference type="InterPro" id="IPR000866">
    <property type="entry name" value="AhpC/TSA"/>
</dbReference>
<dbReference type="PROSITE" id="PS51352">
    <property type="entry name" value="THIOREDOXIN_2"/>
    <property type="match status" value="1"/>
</dbReference>
<evidence type="ECO:0000256" key="1">
    <source>
        <dbReference type="ARBA" id="ARBA00013017"/>
    </source>
</evidence>
<evidence type="ECO:0000256" key="3">
    <source>
        <dbReference type="ARBA" id="ARBA00022862"/>
    </source>
</evidence>
<dbReference type="OrthoDB" id="338622at2759"/>
<gene>
    <name evidence="11" type="ORF">BU16DRAFT_459256</name>
</gene>
<keyword evidence="12" id="KW-1185">Reference proteome</keyword>
<dbReference type="Proteomes" id="UP000799750">
    <property type="component" value="Unassembled WGS sequence"/>
</dbReference>
<accession>A0A6A6QVL7</accession>
<sequence>MSLSEQLSAQFQGFNQNAPPQFKDPILAAMDEHVASFKPSAALQVGQAFPDFSLPNAVGGKVSRDELLAKGPFFITFYRGEWCPFCNLAIGSLQAHLDEFTAKGVTLVAVSPELPNGNLTMTEKHDLKFPVLSDQGNELAKKLGIIFAMPDSLRPVFDMVGHDLKKKNGDDSFEVPLPAAFLVDGKGVVRNSYVDPDYTKRLEPKTALGWIDSL</sequence>